<dbReference type="InterPro" id="IPR015421">
    <property type="entry name" value="PyrdxlP-dep_Trfase_major"/>
</dbReference>
<dbReference type="PANTHER" id="PTHR11986">
    <property type="entry name" value="AMINOTRANSFERASE CLASS III"/>
    <property type="match status" value="1"/>
</dbReference>
<evidence type="ECO:0000256" key="3">
    <source>
        <dbReference type="ARBA" id="ARBA00022576"/>
    </source>
</evidence>
<name>A0A3E1BJA3_RHILT</name>
<comment type="similarity">
    <text evidence="2 6">Belongs to the class-III pyridoxal-phosphate-dependent aminotransferase family.</text>
</comment>
<dbReference type="PROSITE" id="PS00600">
    <property type="entry name" value="AA_TRANSFER_CLASS_3"/>
    <property type="match status" value="1"/>
</dbReference>
<dbReference type="GO" id="GO:0042802">
    <property type="term" value="F:identical protein binding"/>
    <property type="evidence" value="ECO:0007669"/>
    <property type="project" value="TreeGrafter"/>
</dbReference>
<keyword evidence="4" id="KW-0808">Transferase</keyword>
<dbReference type="PANTHER" id="PTHR11986:SF58">
    <property type="entry name" value="LEUCINE_METHIONINE RACEMASE"/>
    <property type="match status" value="1"/>
</dbReference>
<evidence type="ECO:0000256" key="1">
    <source>
        <dbReference type="ARBA" id="ARBA00001933"/>
    </source>
</evidence>
<keyword evidence="5 6" id="KW-0663">Pyridoxal phosphate</keyword>
<dbReference type="InterPro" id="IPR049704">
    <property type="entry name" value="Aminotrans_3_PPA_site"/>
</dbReference>
<dbReference type="GO" id="GO:0030170">
    <property type="term" value="F:pyridoxal phosphate binding"/>
    <property type="evidence" value="ECO:0007669"/>
    <property type="project" value="InterPro"/>
</dbReference>
<dbReference type="Proteomes" id="UP000256748">
    <property type="component" value="Unassembled WGS sequence"/>
</dbReference>
<dbReference type="Gene3D" id="3.40.640.10">
    <property type="entry name" value="Type I PLP-dependent aspartate aminotransferase-like (Major domain)"/>
    <property type="match status" value="1"/>
</dbReference>
<dbReference type="SUPFAM" id="SSF53383">
    <property type="entry name" value="PLP-dependent transferases"/>
    <property type="match status" value="1"/>
</dbReference>
<dbReference type="FunFam" id="3.40.640.10:FF:000013">
    <property type="entry name" value="4-aminobutyrate aminotransferase"/>
    <property type="match status" value="1"/>
</dbReference>
<comment type="caution">
    <text evidence="7">The sequence shown here is derived from an EMBL/GenBank/DDBJ whole genome shotgun (WGS) entry which is preliminary data.</text>
</comment>
<dbReference type="CDD" id="cd00610">
    <property type="entry name" value="OAT_like"/>
    <property type="match status" value="1"/>
</dbReference>
<dbReference type="Gene3D" id="3.90.1150.10">
    <property type="entry name" value="Aspartate Aminotransferase, domain 1"/>
    <property type="match status" value="1"/>
</dbReference>
<dbReference type="Pfam" id="PF00202">
    <property type="entry name" value="Aminotran_3"/>
    <property type="match status" value="1"/>
</dbReference>
<dbReference type="InterPro" id="IPR015422">
    <property type="entry name" value="PyrdxlP-dep_Trfase_small"/>
</dbReference>
<evidence type="ECO:0000313" key="7">
    <source>
        <dbReference type="EMBL" id="RFB92984.1"/>
    </source>
</evidence>
<evidence type="ECO:0000256" key="5">
    <source>
        <dbReference type="ARBA" id="ARBA00022898"/>
    </source>
</evidence>
<dbReference type="PIRSF" id="PIRSF000521">
    <property type="entry name" value="Transaminase_4ab_Lys_Orn"/>
    <property type="match status" value="1"/>
</dbReference>
<dbReference type="InterPro" id="IPR005814">
    <property type="entry name" value="Aminotrans_3"/>
</dbReference>
<dbReference type="AlphaFoldDB" id="A0A3E1BJA3"/>
<dbReference type="InterPro" id="IPR050103">
    <property type="entry name" value="Class-III_PLP-dep_AT"/>
</dbReference>
<dbReference type="RefSeq" id="WP_116273666.1">
    <property type="nucleotide sequence ID" value="NZ_KZ859521.1"/>
</dbReference>
<protein>
    <submittedName>
        <fullName evidence="7">4-aminobutyrate--2-oxoglutarate transaminase</fullName>
    </submittedName>
</protein>
<sequence length="429" mass="45346">MSKTSNLLARREAAVAFGAATAHPVFVDRAIGSEIWDVDGKHYVDFASGIAVMNTGHQHPAVTQAVTTQLSKYGHVAFPVNSYAPYVEVCERLNAVAPIKNAKSALFTTGAEAVENAIKIARIATGRLGVITFTGSFHGRTQLAMTMTGKVAPLRTGVPPTQPGVFQLPFPMPQHGTTERDTIKALDHLFRASIAPDQVAAIVIEPVQGEGGFYRTPNSLMNTLREICDTHGILLIVDEIQSGFGRTGRFFAIEHYEVEPDLITVGKAIGGGLPLAGVVGKAEIIGKPLPGALGGTFAGNPLACAAALAVFDVIEKENLLAAADRIGSFLAGRLEVVRDRNDVVPIGEIRQIGAMVAFEIVKERGAHEPDAEATKLVAAKARDEGVLLLPCGYYGNTIRLSAALTASDEILDEGLGRLTKALVQIAANS</sequence>
<evidence type="ECO:0000256" key="4">
    <source>
        <dbReference type="ARBA" id="ARBA00022679"/>
    </source>
</evidence>
<comment type="cofactor">
    <cofactor evidence="1">
        <name>pyridoxal 5'-phosphate</name>
        <dbReference type="ChEBI" id="CHEBI:597326"/>
    </cofactor>
</comment>
<dbReference type="InterPro" id="IPR015424">
    <property type="entry name" value="PyrdxlP-dep_Trfase"/>
</dbReference>
<keyword evidence="3" id="KW-0032">Aminotransferase</keyword>
<evidence type="ECO:0000313" key="8">
    <source>
        <dbReference type="Proteomes" id="UP000256748"/>
    </source>
</evidence>
<evidence type="ECO:0000256" key="6">
    <source>
        <dbReference type="RuleBase" id="RU003560"/>
    </source>
</evidence>
<dbReference type="GO" id="GO:0008483">
    <property type="term" value="F:transaminase activity"/>
    <property type="evidence" value="ECO:0007669"/>
    <property type="project" value="UniProtKB-KW"/>
</dbReference>
<evidence type="ECO:0000256" key="2">
    <source>
        <dbReference type="ARBA" id="ARBA00008954"/>
    </source>
</evidence>
<proteinExistence type="inferred from homology"/>
<gene>
    <name evidence="7" type="ORF">B5K10_13495</name>
</gene>
<dbReference type="EMBL" id="NAOO01000017">
    <property type="protein sequence ID" value="RFB92984.1"/>
    <property type="molecule type" value="Genomic_DNA"/>
</dbReference>
<reference evidence="7 8" key="1">
    <citation type="submission" date="2017-03" db="EMBL/GenBank/DDBJ databases">
        <title>Genome analysis of Rhizobial strains effectives or ineffectives for nitrogen fixation isolated from bean seeds.</title>
        <authorList>
            <person name="Peralta H."/>
            <person name="Aguilar-Vera A."/>
            <person name="Mora Y."/>
            <person name="Vargas-Lagunas C."/>
            <person name="Girard L."/>
            <person name="Mora J."/>
        </authorList>
    </citation>
    <scope>NUCLEOTIDE SEQUENCE [LARGE SCALE GENOMIC DNA]</scope>
    <source>
        <strain evidence="7 8">CCGM5</strain>
    </source>
</reference>
<accession>A0A3E1BJA3</accession>
<organism evidence="7 8">
    <name type="scientific">Rhizobium leguminosarum bv. trifolii</name>
    <dbReference type="NCBI Taxonomy" id="386"/>
    <lineage>
        <taxon>Bacteria</taxon>
        <taxon>Pseudomonadati</taxon>
        <taxon>Pseudomonadota</taxon>
        <taxon>Alphaproteobacteria</taxon>
        <taxon>Hyphomicrobiales</taxon>
        <taxon>Rhizobiaceae</taxon>
        <taxon>Rhizobium/Agrobacterium group</taxon>
        <taxon>Rhizobium</taxon>
    </lineage>
</organism>